<dbReference type="GO" id="GO:0006099">
    <property type="term" value="P:tricarboxylic acid cycle"/>
    <property type="evidence" value="ECO:0007669"/>
    <property type="project" value="UniProtKB-KW"/>
</dbReference>
<sequence length="706" mass="76194">MGLTFVNLTDAPALDASGSRRMRAHVTKTNFAKRRQRIAKQAQVAAEILQPERKQTKAERRSTGLTAPPRLDAAPLILARPTDPSRAIQFLLRKYRALVFPSYPSYRGTAVEGQWSALLISEPALLEASLAIAVRHQPGSSTQDAAWHAYRSVGLINTRLNAVPLDLSDGVIAAVFTLAYSENEAARSAHIHGLARMIKVRRSAGPTTIASWFVEFLLYASISEAVSSSWDHPSQLAVAIGDAGSQAYFTAIGNIALLLHQLRNSLNMLHTEFNWPGVLSWSGTSNGIADVPRSAHLSRISSKATSSNCLSVANALRATSVARSNSLPLQHQSRPTVLASPFSTAAIRHASLNVKVPQMAESISEGTLSQLLKQVGDRVDADEELATIETDKIDVSVNAPEAGVIAQLFVQEGDVVTVGQDLVQLETGIANDGPKMAAATNMTEPPIQSPTQPPAAAAETTVSQPSERAEAQPATVAPEEPRSKATTNKQEQAKEVLPATVPSVKGPARNERVRLDMTALMAWRAKYKDAIAETQGVRLGYMGAFAKAATLAAQQVPRINAGIDTDREIITYRDYVDISIAVSTPKGLVTPVVRDCQAKNVVEIERDARDGKLTMDDLEGGNFSISNPGIFGSMFGTPLINYPQAAVFNINSIKQDVVAVDGKPEIRPMMYITMTYDHRLIDGREAVAFLNIVKGYIEDPAKMLLF</sequence>
<evidence type="ECO:0000256" key="10">
    <source>
        <dbReference type="SAM" id="MobiDB-lite"/>
    </source>
</evidence>
<dbReference type="AlphaFoldDB" id="A0AB34G532"/>
<dbReference type="Gene3D" id="3.30.559.10">
    <property type="entry name" value="Chloramphenicol acetyltransferase-like domain"/>
    <property type="match status" value="1"/>
</dbReference>
<evidence type="ECO:0000256" key="8">
    <source>
        <dbReference type="ARBA" id="ARBA00023315"/>
    </source>
</evidence>
<dbReference type="Pfam" id="PF00198">
    <property type="entry name" value="2-oxoacid_dh"/>
    <property type="match status" value="1"/>
</dbReference>
<keyword evidence="13" id="KW-1185">Reference proteome</keyword>
<comment type="caution">
    <text evidence="12">The sequence shown here is derived from an EMBL/GenBank/DDBJ whole genome shotgun (WGS) entry which is preliminary data.</text>
</comment>
<evidence type="ECO:0000256" key="6">
    <source>
        <dbReference type="ARBA" id="ARBA00022823"/>
    </source>
</evidence>
<dbReference type="PROSITE" id="PS00189">
    <property type="entry name" value="LIPOYL"/>
    <property type="match status" value="1"/>
</dbReference>
<comment type="pathway">
    <text evidence="2">Amino-acid degradation; L-lysine degradation via saccharopine pathway; glutaryl-CoA from L-lysine: step 6/6.</text>
</comment>
<name>A0AB34G532_9HYPO</name>
<feature type="domain" description="Lipoyl-binding" evidence="11">
    <location>
        <begin position="351"/>
        <end position="426"/>
    </location>
</feature>
<keyword evidence="4" id="KW-0816">Tricarboxylic acid cycle</keyword>
<dbReference type="CDD" id="cd06849">
    <property type="entry name" value="lipoyl_domain"/>
    <property type="match status" value="1"/>
</dbReference>
<evidence type="ECO:0000256" key="1">
    <source>
        <dbReference type="ARBA" id="ARBA00001938"/>
    </source>
</evidence>
<dbReference type="PROSITE" id="PS50968">
    <property type="entry name" value="BIOTINYL_LIPOYL"/>
    <property type="match status" value="1"/>
</dbReference>
<evidence type="ECO:0000256" key="9">
    <source>
        <dbReference type="RuleBase" id="RU003423"/>
    </source>
</evidence>
<reference evidence="12" key="1">
    <citation type="submission" date="2023-01" db="EMBL/GenBank/DDBJ databases">
        <title>The growth and conidiation of Purpureocillium lavendulum are regulated by nitrogen source and histone H3K14 acetylation.</title>
        <authorList>
            <person name="Tang P."/>
            <person name="Han J."/>
            <person name="Zhang C."/>
            <person name="Tang P."/>
            <person name="Qi F."/>
            <person name="Zhang K."/>
            <person name="Liang L."/>
        </authorList>
    </citation>
    <scope>NUCLEOTIDE SEQUENCE</scope>
    <source>
        <strain evidence="12">YMF1.00683</strain>
    </source>
</reference>
<dbReference type="InterPro" id="IPR011053">
    <property type="entry name" value="Single_hybrid_motif"/>
</dbReference>
<evidence type="ECO:0000259" key="11">
    <source>
        <dbReference type="PROSITE" id="PS50968"/>
    </source>
</evidence>
<dbReference type="EC" id="2.3.1.-" evidence="9"/>
<dbReference type="SUPFAM" id="SSF52777">
    <property type="entry name" value="CoA-dependent acyltransferases"/>
    <property type="match status" value="1"/>
</dbReference>
<keyword evidence="8 9" id="KW-0012">Acyltransferase</keyword>
<keyword evidence="7" id="KW-0809">Transit peptide</keyword>
<evidence type="ECO:0000256" key="3">
    <source>
        <dbReference type="ARBA" id="ARBA00007317"/>
    </source>
</evidence>
<dbReference type="GO" id="GO:0005739">
    <property type="term" value="C:mitochondrion"/>
    <property type="evidence" value="ECO:0007669"/>
    <property type="project" value="TreeGrafter"/>
</dbReference>
<keyword evidence="5 9" id="KW-0808">Transferase</keyword>
<gene>
    <name evidence="12" type="primary">DLST</name>
    <name evidence="12" type="ORF">O9K51_00094</name>
</gene>
<dbReference type="PANTHER" id="PTHR43416">
    <property type="entry name" value="DIHYDROLIPOYLLYSINE-RESIDUE SUCCINYLTRANSFERASE COMPONENT OF 2-OXOGLUTARATE DEHYDROGENASE COMPLEX, MITOCHONDRIAL-RELATED"/>
    <property type="match status" value="1"/>
</dbReference>
<evidence type="ECO:0000256" key="2">
    <source>
        <dbReference type="ARBA" id="ARBA00005145"/>
    </source>
</evidence>
<dbReference type="SUPFAM" id="SSF51230">
    <property type="entry name" value="Single hybrid motif"/>
    <property type="match status" value="1"/>
</dbReference>
<dbReference type="GO" id="GO:0004149">
    <property type="term" value="F:dihydrolipoyllysine-residue succinyltransferase activity"/>
    <property type="evidence" value="ECO:0007669"/>
    <property type="project" value="TreeGrafter"/>
</dbReference>
<accession>A0AB34G532</accession>
<dbReference type="Proteomes" id="UP001163105">
    <property type="component" value="Unassembled WGS sequence"/>
</dbReference>
<comment type="similarity">
    <text evidence="3 9">Belongs to the 2-oxoacid dehydrogenase family.</text>
</comment>
<dbReference type="InterPro" id="IPR023213">
    <property type="entry name" value="CAT-like_dom_sf"/>
</dbReference>
<keyword evidence="6 9" id="KW-0450">Lipoyl</keyword>
<dbReference type="PANTHER" id="PTHR43416:SF5">
    <property type="entry name" value="DIHYDROLIPOYLLYSINE-RESIDUE SUCCINYLTRANSFERASE COMPONENT OF 2-OXOGLUTARATE DEHYDROGENASE COMPLEX, MITOCHONDRIAL"/>
    <property type="match status" value="1"/>
</dbReference>
<dbReference type="InterPro" id="IPR050537">
    <property type="entry name" value="2-oxoacid_dehydrogenase"/>
</dbReference>
<dbReference type="Gene3D" id="2.40.50.100">
    <property type="match status" value="1"/>
</dbReference>
<evidence type="ECO:0000256" key="7">
    <source>
        <dbReference type="ARBA" id="ARBA00022946"/>
    </source>
</evidence>
<feature type="region of interest" description="Disordered" evidence="10">
    <location>
        <begin position="435"/>
        <end position="494"/>
    </location>
</feature>
<dbReference type="Pfam" id="PF00364">
    <property type="entry name" value="Biotin_lipoyl"/>
    <property type="match status" value="1"/>
</dbReference>
<dbReference type="InterPro" id="IPR000089">
    <property type="entry name" value="Biotin_lipoyl"/>
</dbReference>
<evidence type="ECO:0000256" key="5">
    <source>
        <dbReference type="ARBA" id="ARBA00022679"/>
    </source>
</evidence>
<comment type="cofactor">
    <cofactor evidence="1 9">
        <name>(R)-lipoate</name>
        <dbReference type="ChEBI" id="CHEBI:83088"/>
    </cofactor>
</comment>
<evidence type="ECO:0000313" key="12">
    <source>
        <dbReference type="EMBL" id="KAJ6445335.1"/>
    </source>
</evidence>
<dbReference type="EMBL" id="JAQHRD010000001">
    <property type="protein sequence ID" value="KAJ6445335.1"/>
    <property type="molecule type" value="Genomic_DNA"/>
</dbReference>
<evidence type="ECO:0000313" key="13">
    <source>
        <dbReference type="Proteomes" id="UP001163105"/>
    </source>
</evidence>
<dbReference type="InterPro" id="IPR003016">
    <property type="entry name" value="2-oxoA_DH_lipoyl-BS"/>
</dbReference>
<dbReference type="InterPro" id="IPR001078">
    <property type="entry name" value="2-oxoacid_DH_actylTfrase"/>
</dbReference>
<protein>
    <recommendedName>
        <fullName evidence="9">Dihydrolipoamide acetyltransferase component of pyruvate dehydrogenase complex</fullName>
        <ecNumber evidence="9">2.3.1.-</ecNumber>
    </recommendedName>
</protein>
<organism evidence="12 13">
    <name type="scientific">Purpureocillium lavendulum</name>
    <dbReference type="NCBI Taxonomy" id="1247861"/>
    <lineage>
        <taxon>Eukaryota</taxon>
        <taxon>Fungi</taxon>
        <taxon>Dikarya</taxon>
        <taxon>Ascomycota</taxon>
        <taxon>Pezizomycotina</taxon>
        <taxon>Sordariomycetes</taxon>
        <taxon>Hypocreomycetidae</taxon>
        <taxon>Hypocreales</taxon>
        <taxon>Ophiocordycipitaceae</taxon>
        <taxon>Purpureocillium</taxon>
    </lineage>
</organism>
<proteinExistence type="inferred from homology"/>
<evidence type="ECO:0000256" key="4">
    <source>
        <dbReference type="ARBA" id="ARBA00022532"/>
    </source>
</evidence>